<organism evidence="2 3">
    <name type="scientific">Paenibacillus solisilvae</name>
    <dbReference type="NCBI Taxonomy" id="2486751"/>
    <lineage>
        <taxon>Bacteria</taxon>
        <taxon>Bacillati</taxon>
        <taxon>Bacillota</taxon>
        <taxon>Bacilli</taxon>
        <taxon>Bacillales</taxon>
        <taxon>Paenibacillaceae</taxon>
        <taxon>Paenibacillus</taxon>
    </lineage>
</organism>
<proteinExistence type="predicted"/>
<dbReference type="EMBL" id="JBHSOW010000015">
    <property type="protein sequence ID" value="MFC5648055.1"/>
    <property type="molecule type" value="Genomic_DNA"/>
</dbReference>
<evidence type="ECO:0000313" key="2">
    <source>
        <dbReference type="EMBL" id="MFC5648055.1"/>
    </source>
</evidence>
<dbReference type="Proteomes" id="UP001596047">
    <property type="component" value="Unassembled WGS sequence"/>
</dbReference>
<name>A0ABW0VV38_9BACL</name>
<evidence type="ECO:0000313" key="3">
    <source>
        <dbReference type="Proteomes" id="UP001596047"/>
    </source>
</evidence>
<dbReference type="RefSeq" id="WP_379186522.1">
    <property type="nucleotide sequence ID" value="NZ_JBHSOW010000015.1"/>
</dbReference>
<protein>
    <submittedName>
        <fullName evidence="2">Sugar phosphate isomerase/epimerase family protein</fullName>
    </submittedName>
</protein>
<evidence type="ECO:0000259" key="1">
    <source>
        <dbReference type="Pfam" id="PF01261"/>
    </source>
</evidence>
<dbReference type="SUPFAM" id="SSF51658">
    <property type="entry name" value="Xylose isomerase-like"/>
    <property type="match status" value="1"/>
</dbReference>
<dbReference type="Gene3D" id="3.20.20.150">
    <property type="entry name" value="Divalent-metal-dependent TIM barrel enzymes"/>
    <property type="match status" value="1"/>
</dbReference>
<dbReference type="PANTHER" id="PTHR12110:SF41">
    <property type="entry name" value="INOSOSE DEHYDRATASE"/>
    <property type="match status" value="1"/>
</dbReference>
<dbReference type="PANTHER" id="PTHR12110">
    <property type="entry name" value="HYDROXYPYRUVATE ISOMERASE"/>
    <property type="match status" value="1"/>
</dbReference>
<reference evidence="3" key="1">
    <citation type="journal article" date="2019" name="Int. J. Syst. Evol. Microbiol.">
        <title>The Global Catalogue of Microorganisms (GCM) 10K type strain sequencing project: providing services to taxonomists for standard genome sequencing and annotation.</title>
        <authorList>
            <consortium name="The Broad Institute Genomics Platform"/>
            <consortium name="The Broad Institute Genome Sequencing Center for Infectious Disease"/>
            <person name="Wu L."/>
            <person name="Ma J."/>
        </authorList>
    </citation>
    <scope>NUCLEOTIDE SEQUENCE [LARGE SCALE GENOMIC DNA]</scope>
    <source>
        <strain evidence="3">CGMCC 1.3240</strain>
    </source>
</reference>
<sequence>MTMKFAFSRPTGTDGERDRLLSGYQAAGYQGLQLKSGQYEPYLREPERFLAKWGHLPGAGSALITGGRLDEEGLQELRERFRFGQAIGSERIIFCHGVSRRAVEAEDIRTFAEVLSNMGQEAQEQYGIKLSLHHHYDQPVMYREDFDLFFDRAREGTVGLTIDTAHLIKSGITDCAELIRSFKSVIDNYHMKDFAEGDWQILGRGTIPFQPIFEAIQDTGYGGWVSADEESGGEIEEGMAECLAFLKRGFGLHT</sequence>
<keyword evidence="3" id="KW-1185">Reference proteome</keyword>
<dbReference type="GO" id="GO:0016853">
    <property type="term" value="F:isomerase activity"/>
    <property type="evidence" value="ECO:0007669"/>
    <property type="project" value="UniProtKB-KW"/>
</dbReference>
<dbReference type="InterPro" id="IPR050312">
    <property type="entry name" value="IolE/XylAMocC-like"/>
</dbReference>
<dbReference type="Pfam" id="PF01261">
    <property type="entry name" value="AP_endonuc_2"/>
    <property type="match status" value="1"/>
</dbReference>
<keyword evidence="2" id="KW-0413">Isomerase</keyword>
<dbReference type="InterPro" id="IPR013022">
    <property type="entry name" value="Xyl_isomerase-like_TIM-brl"/>
</dbReference>
<accession>A0ABW0VV38</accession>
<feature type="domain" description="Xylose isomerase-like TIM barrel" evidence="1">
    <location>
        <begin position="68"/>
        <end position="248"/>
    </location>
</feature>
<gene>
    <name evidence="2" type="ORF">ACFPYJ_02795</name>
</gene>
<comment type="caution">
    <text evidence="2">The sequence shown here is derived from an EMBL/GenBank/DDBJ whole genome shotgun (WGS) entry which is preliminary data.</text>
</comment>
<dbReference type="InterPro" id="IPR036237">
    <property type="entry name" value="Xyl_isomerase-like_sf"/>
</dbReference>